<keyword evidence="2" id="KW-1185">Reference proteome</keyword>
<organism evidence="1 2">
    <name type="scientific">Sistotremastrum niveocremeum HHB9708</name>
    <dbReference type="NCBI Taxonomy" id="1314777"/>
    <lineage>
        <taxon>Eukaryota</taxon>
        <taxon>Fungi</taxon>
        <taxon>Dikarya</taxon>
        <taxon>Basidiomycota</taxon>
        <taxon>Agaricomycotina</taxon>
        <taxon>Agaricomycetes</taxon>
        <taxon>Sistotremastrales</taxon>
        <taxon>Sistotremastraceae</taxon>
        <taxon>Sertulicium</taxon>
        <taxon>Sertulicium niveocremeum</taxon>
    </lineage>
</organism>
<proteinExistence type="predicted"/>
<dbReference type="Proteomes" id="UP000076722">
    <property type="component" value="Unassembled WGS sequence"/>
</dbReference>
<evidence type="ECO:0000313" key="2">
    <source>
        <dbReference type="Proteomes" id="UP000076722"/>
    </source>
</evidence>
<accession>A0A164U2J0</accession>
<evidence type="ECO:0000313" key="1">
    <source>
        <dbReference type="EMBL" id="KZS92860.1"/>
    </source>
</evidence>
<sequence length="330" mass="38208">MYLWYSGIPAGTLKLTILVGSLSSYPAIQNSHSRAHPYKKSPDSTTVVAIQNFGVAFRKPDQVPDWSVALDRCRHLKEARVAARHVYPPSHLFAKVNDHTRLRYLVNWLAVRKQWFAHVHASLQASDFSEVNLTRQDWRHMLSHRPERGTFLRNGHPSPSFFDLVLPTGAPPIRERADLLAHTWFGRTLDPLKAEDNVVTQRLILWELDEWTFRHEFFELDHYLSLKCGRSDETIAHRRALIMRMWAGYPLDSDNHFLYEPDLDRGINRVPKSSHDWTFSKIPCDWQLRPVAKSQNGHDWQLQMQSRSGNQSSNDQSRPVACPINSIGVY</sequence>
<dbReference type="AlphaFoldDB" id="A0A164U2J0"/>
<dbReference type="EMBL" id="KV419409">
    <property type="protein sequence ID" value="KZS92860.1"/>
    <property type="molecule type" value="Genomic_DNA"/>
</dbReference>
<dbReference type="OrthoDB" id="2634326at2759"/>
<gene>
    <name evidence="1" type="ORF">SISNIDRAFT_466717</name>
</gene>
<name>A0A164U2J0_9AGAM</name>
<reference evidence="1 2" key="1">
    <citation type="journal article" date="2016" name="Mol. Biol. Evol.">
        <title>Comparative Genomics of Early-Diverging Mushroom-Forming Fungi Provides Insights into the Origins of Lignocellulose Decay Capabilities.</title>
        <authorList>
            <person name="Nagy L.G."/>
            <person name="Riley R."/>
            <person name="Tritt A."/>
            <person name="Adam C."/>
            <person name="Daum C."/>
            <person name="Floudas D."/>
            <person name="Sun H."/>
            <person name="Yadav J.S."/>
            <person name="Pangilinan J."/>
            <person name="Larsson K.H."/>
            <person name="Matsuura K."/>
            <person name="Barry K."/>
            <person name="Labutti K."/>
            <person name="Kuo R."/>
            <person name="Ohm R.A."/>
            <person name="Bhattacharya S.S."/>
            <person name="Shirouzu T."/>
            <person name="Yoshinaga Y."/>
            <person name="Martin F.M."/>
            <person name="Grigoriev I.V."/>
            <person name="Hibbett D.S."/>
        </authorList>
    </citation>
    <scope>NUCLEOTIDE SEQUENCE [LARGE SCALE GENOMIC DNA]</scope>
    <source>
        <strain evidence="1 2">HHB9708</strain>
    </source>
</reference>
<protein>
    <submittedName>
        <fullName evidence="1">Uncharacterized protein</fullName>
    </submittedName>
</protein>